<accession>A0A1X0BB62</accession>
<feature type="chain" id="PRO_5012800652" description="DUF732 domain-containing protein" evidence="1">
    <location>
        <begin position="30"/>
        <end position="81"/>
    </location>
</feature>
<sequence>MVMSGRKWALALLVGAALAATAGSGLAHAQPDPAVPVIPSILDQLVTSGPALDVDPSDQGGRSKYSDDVGMVCQNLTARCR</sequence>
<comment type="caution">
    <text evidence="2">The sequence shown here is derived from an EMBL/GenBank/DDBJ whole genome shotgun (WGS) entry which is preliminary data.</text>
</comment>
<proteinExistence type="predicted"/>
<keyword evidence="1" id="KW-0732">Signal</keyword>
<dbReference type="Proteomes" id="UP000192448">
    <property type="component" value="Unassembled WGS sequence"/>
</dbReference>
<keyword evidence="3" id="KW-1185">Reference proteome</keyword>
<reference evidence="2 3" key="1">
    <citation type="submission" date="2017-02" db="EMBL/GenBank/DDBJ databases">
        <title>The new phylogeny of genus Mycobacterium.</title>
        <authorList>
            <person name="Tortoli E."/>
            <person name="Trovato A."/>
            <person name="Cirillo D.M."/>
        </authorList>
    </citation>
    <scope>NUCLEOTIDE SEQUENCE [LARGE SCALE GENOMIC DNA]</scope>
    <source>
        <strain evidence="2 3">RW6</strain>
    </source>
</reference>
<evidence type="ECO:0000313" key="3">
    <source>
        <dbReference type="Proteomes" id="UP000192448"/>
    </source>
</evidence>
<dbReference type="AlphaFoldDB" id="A0A1X0BB62"/>
<dbReference type="EMBL" id="MVHF01000002">
    <property type="protein sequence ID" value="ORA39328.1"/>
    <property type="molecule type" value="Genomic_DNA"/>
</dbReference>
<gene>
    <name evidence="2" type="ORF">BST13_03460</name>
</gene>
<evidence type="ECO:0000256" key="1">
    <source>
        <dbReference type="SAM" id="SignalP"/>
    </source>
</evidence>
<organism evidence="2 3">
    <name type="scientific">Mycobacterium aquaticum</name>
    <dbReference type="NCBI Taxonomy" id="1927124"/>
    <lineage>
        <taxon>Bacteria</taxon>
        <taxon>Bacillati</taxon>
        <taxon>Actinomycetota</taxon>
        <taxon>Actinomycetes</taxon>
        <taxon>Mycobacteriales</taxon>
        <taxon>Mycobacteriaceae</taxon>
        <taxon>Mycobacterium</taxon>
    </lineage>
</organism>
<protein>
    <recommendedName>
        <fullName evidence="4">DUF732 domain-containing protein</fullName>
    </recommendedName>
</protein>
<name>A0A1X0BB62_9MYCO</name>
<evidence type="ECO:0000313" key="2">
    <source>
        <dbReference type="EMBL" id="ORA39328.1"/>
    </source>
</evidence>
<evidence type="ECO:0008006" key="4">
    <source>
        <dbReference type="Google" id="ProtNLM"/>
    </source>
</evidence>
<feature type="signal peptide" evidence="1">
    <location>
        <begin position="1"/>
        <end position="29"/>
    </location>
</feature>